<dbReference type="EMBL" id="CP039350">
    <property type="protein sequence ID" value="QCD97248.1"/>
    <property type="molecule type" value="Genomic_DNA"/>
</dbReference>
<accession>A0A4D6MA25</accession>
<dbReference type="Proteomes" id="UP000501690">
    <property type="component" value="Linkage Group LG6"/>
</dbReference>
<gene>
    <name evidence="1" type="ORF">DEO72_LG6g1958</name>
</gene>
<name>A0A4D6MA25_VIGUN</name>
<organism evidence="1 2">
    <name type="scientific">Vigna unguiculata</name>
    <name type="common">Cowpea</name>
    <dbReference type="NCBI Taxonomy" id="3917"/>
    <lineage>
        <taxon>Eukaryota</taxon>
        <taxon>Viridiplantae</taxon>
        <taxon>Streptophyta</taxon>
        <taxon>Embryophyta</taxon>
        <taxon>Tracheophyta</taxon>
        <taxon>Spermatophyta</taxon>
        <taxon>Magnoliopsida</taxon>
        <taxon>eudicotyledons</taxon>
        <taxon>Gunneridae</taxon>
        <taxon>Pentapetalae</taxon>
        <taxon>rosids</taxon>
        <taxon>fabids</taxon>
        <taxon>Fabales</taxon>
        <taxon>Fabaceae</taxon>
        <taxon>Papilionoideae</taxon>
        <taxon>50 kb inversion clade</taxon>
        <taxon>NPAAA clade</taxon>
        <taxon>indigoferoid/millettioid clade</taxon>
        <taxon>Phaseoleae</taxon>
        <taxon>Vigna</taxon>
    </lineage>
</organism>
<evidence type="ECO:0000313" key="1">
    <source>
        <dbReference type="EMBL" id="QCD97248.1"/>
    </source>
</evidence>
<reference evidence="1 2" key="1">
    <citation type="submission" date="2019-04" db="EMBL/GenBank/DDBJ databases">
        <title>An improved genome assembly and genetic linkage map for asparagus bean, Vigna unguiculata ssp. sesquipedialis.</title>
        <authorList>
            <person name="Xia Q."/>
            <person name="Zhang R."/>
            <person name="Dong Y."/>
        </authorList>
    </citation>
    <scope>NUCLEOTIDE SEQUENCE [LARGE SCALE GENOMIC DNA]</scope>
    <source>
        <tissue evidence="1">Leaf</tissue>
    </source>
</reference>
<dbReference type="AlphaFoldDB" id="A0A4D6MA25"/>
<evidence type="ECO:0000313" key="2">
    <source>
        <dbReference type="Proteomes" id="UP000501690"/>
    </source>
</evidence>
<proteinExistence type="predicted"/>
<sequence length="110" mass="12918">MVGALRLKSKERSMSFTLKRDQRKYNGNKSRELESLSRDNFYNSRGKGSCCHKNDWYGEGNDLDQCEQGRNRPLGKPRGRDEKVSIEDLDAKLEKSCFYQKEKITWSENF</sequence>
<keyword evidence="2" id="KW-1185">Reference proteome</keyword>
<protein>
    <submittedName>
        <fullName evidence="1">Uncharacterized protein</fullName>
    </submittedName>
</protein>